<evidence type="ECO:0000256" key="6">
    <source>
        <dbReference type="ARBA" id="ARBA00023136"/>
    </source>
</evidence>
<feature type="transmembrane region" description="Helical" evidence="8">
    <location>
        <begin position="320"/>
        <end position="339"/>
    </location>
</feature>
<keyword evidence="4 8" id="KW-0812">Transmembrane</keyword>
<keyword evidence="5 8" id="KW-1133">Transmembrane helix</keyword>
<feature type="transmembrane region" description="Helical" evidence="8">
    <location>
        <begin position="56"/>
        <end position="83"/>
    </location>
</feature>
<feature type="transmembrane region" description="Helical" evidence="8">
    <location>
        <begin position="199"/>
        <end position="218"/>
    </location>
</feature>
<reference evidence="9 10" key="1">
    <citation type="journal article" date="2020" name="Syst. Appl. Microbiol.">
        <title>Alienimonas chondri sp. nov., a novel planctomycete isolated from the biofilm of the red alga Chondrus crispus.</title>
        <authorList>
            <person name="Vitorino I."/>
            <person name="Albuquerque L."/>
            <person name="Wiegand S."/>
            <person name="Kallscheuer N."/>
            <person name="da Costa M.S."/>
            <person name="Lobo-da-Cunha A."/>
            <person name="Jogler C."/>
            <person name="Lage O.M."/>
        </authorList>
    </citation>
    <scope>NUCLEOTIDE SEQUENCE [LARGE SCALE GENOMIC DNA]</scope>
    <source>
        <strain evidence="9 10">LzC2</strain>
    </source>
</reference>
<protein>
    <submittedName>
        <fullName evidence="9">Multidrug export protein MepA</fullName>
    </submittedName>
</protein>
<evidence type="ECO:0000256" key="4">
    <source>
        <dbReference type="ARBA" id="ARBA00022692"/>
    </source>
</evidence>
<evidence type="ECO:0000256" key="8">
    <source>
        <dbReference type="SAM" id="Phobius"/>
    </source>
</evidence>
<evidence type="ECO:0000256" key="7">
    <source>
        <dbReference type="SAM" id="MobiDB-lite"/>
    </source>
</evidence>
<keyword evidence="6 8" id="KW-0472">Membrane</keyword>
<dbReference type="InterPro" id="IPR002528">
    <property type="entry name" value="MATE_fam"/>
</dbReference>
<dbReference type="Pfam" id="PF01554">
    <property type="entry name" value="MatE"/>
    <property type="match status" value="2"/>
</dbReference>
<comment type="caution">
    <text evidence="9">The sequence shown here is derived from an EMBL/GenBank/DDBJ whole genome shotgun (WGS) entry which is preliminary data.</text>
</comment>
<feature type="region of interest" description="Disordered" evidence="7">
    <location>
        <begin position="452"/>
        <end position="473"/>
    </location>
</feature>
<feature type="transmembrane region" description="Helical" evidence="8">
    <location>
        <begin position="21"/>
        <end position="44"/>
    </location>
</feature>
<dbReference type="EMBL" id="WTPX01000019">
    <property type="protein sequence ID" value="NNJ24876.1"/>
    <property type="molecule type" value="Genomic_DNA"/>
</dbReference>
<dbReference type="Proteomes" id="UP000609651">
    <property type="component" value="Unassembled WGS sequence"/>
</dbReference>
<accession>A0ABX1VBS3</accession>
<feature type="transmembrane region" description="Helical" evidence="8">
    <location>
        <begin position="136"/>
        <end position="156"/>
    </location>
</feature>
<sequence length="473" mass="48666">MPRPTRDEILSGPIVPVLARLTGPMLVGIVAVLAFSLVDAYFIGQLGEEELAAVAFTFPLTFLVSGVAMGLSVGASTAVARAVGRDDDTACRLGTHSLGLALIAVAAIVAVGFVILDPAFTAMGADDDLKALAEPYMRVWLGGILLLVVPMVGNGALRGVGDTVSPTVVMLVAGAINAVLDPCLIFGLGPFPRLELPGAAWATVISWSVTLFASLYLLGRRGLVSWTAATGGGWRDSWTEVLVIGLPAVGTNLLIPVSSAILTRFAAGFGTASVAAFGVGGRVQSLALVGVMALGGVNSIFVGQNWGAGQCDRVRRAATLVLRFALLYGLTMWALLFLIRRPMAALFVKDGPEAADTVAAATLFFAIVPAGYAGFAATALVSGVYNALKQPSRSVLVISVRLFALCVPLAWLGIHWGGFVGFLWGIAAGNLLAGLFATWVMRDAFARTGSTAASAAESEPNPPAAGDPAAACL</sequence>
<organism evidence="9 10">
    <name type="scientific">Alienimonas chondri</name>
    <dbReference type="NCBI Taxonomy" id="2681879"/>
    <lineage>
        <taxon>Bacteria</taxon>
        <taxon>Pseudomonadati</taxon>
        <taxon>Planctomycetota</taxon>
        <taxon>Planctomycetia</taxon>
        <taxon>Planctomycetales</taxon>
        <taxon>Planctomycetaceae</taxon>
        <taxon>Alienimonas</taxon>
    </lineage>
</organism>
<feature type="transmembrane region" description="Helical" evidence="8">
    <location>
        <begin position="395"/>
        <end position="416"/>
    </location>
</feature>
<dbReference type="PANTHER" id="PTHR43549:SF3">
    <property type="entry name" value="MULTIDRUG RESISTANCE PROTEIN YPNP-RELATED"/>
    <property type="match status" value="1"/>
</dbReference>
<feature type="transmembrane region" description="Helical" evidence="8">
    <location>
        <begin position="168"/>
        <end position="187"/>
    </location>
</feature>
<keyword evidence="3" id="KW-1003">Cell membrane</keyword>
<evidence type="ECO:0000256" key="2">
    <source>
        <dbReference type="ARBA" id="ARBA00022448"/>
    </source>
</evidence>
<feature type="transmembrane region" description="Helical" evidence="8">
    <location>
        <begin position="95"/>
        <end position="116"/>
    </location>
</feature>
<evidence type="ECO:0000256" key="5">
    <source>
        <dbReference type="ARBA" id="ARBA00022989"/>
    </source>
</evidence>
<evidence type="ECO:0000256" key="3">
    <source>
        <dbReference type="ARBA" id="ARBA00022475"/>
    </source>
</evidence>
<dbReference type="InterPro" id="IPR048279">
    <property type="entry name" value="MdtK-like"/>
</dbReference>
<dbReference type="InterPro" id="IPR052031">
    <property type="entry name" value="Membrane_Transporter-Flippase"/>
</dbReference>
<evidence type="ECO:0000256" key="1">
    <source>
        <dbReference type="ARBA" id="ARBA00004651"/>
    </source>
</evidence>
<keyword evidence="10" id="KW-1185">Reference proteome</keyword>
<comment type="subcellular location">
    <subcellularLocation>
        <location evidence="1">Cell membrane</location>
        <topology evidence="1">Multi-pass membrane protein</topology>
    </subcellularLocation>
</comment>
<name>A0ABX1VBS3_9PLAN</name>
<feature type="transmembrane region" description="Helical" evidence="8">
    <location>
        <begin position="422"/>
        <end position="441"/>
    </location>
</feature>
<dbReference type="NCBIfam" id="TIGR00797">
    <property type="entry name" value="matE"/>
    <property type="match status" value="1"/>
</dbReference>
<dbReference type="PIRSF" id="PIRSF006603">
    <property type="entry name" value="DinF"/>
    <property type="match status" value="1"/>
</dbReference>
<gene>
    <name evidence="9" type="primary">mepA</name>
    <name evidence="9" type="ORF">LzC2_09370</name>
</gene>
<feature type="transmembrane region" description="Helical" evidence="8">
    <location>
        <begin position="359"/>
        <end position="388"/>
    </location>
</feature>
<dbReference type="PANTHER" id="PTHR43549">
    <property type="entry name" value="MULTIDRUG RESISTANCE PROTEIN YPNP-RELATED"/>
    <property type="match status" value="1"/>
</dbReference>
<keyword evidence="2" id="KW-0813">Transport</keyword>
<feature type="transmembrane region" description="Helical" evidence="8">
    <location>
        <begin position="286"/>
        <end position="308"/>
    </location>
</feature>
<dbReference type="RefSeq" id="WP_171184290.1">
    <property type="nucleotide sequence ID" value="NZ_WTPX01000019.1"/>
</dbReference>
<evidence type="ECO:0000313" key="9">
    <source>
        <dbReference type="EMBL" id="NNJ24876.1"/>
    </source>
</evidence>
<evidence type="ECO:0000313" key="10">
    <source>
        <dbReference type="Proteomes" id="UP000609651"/>
    </source>
</evidence>
<proteinExistence type="predicted"/>